<organism evidence="2 3">
    <name type="scientific">Oceanobacter antarcticus</name>
    <dbReference type="NCBI Taxonomy" id="3133425"/>
    <lineage>
        <taxon>Bacteria</taxon>
        <taxon>Pseudomonadati</taxon>
        <taxon>Pseudomonadota</taxon>
        <taxon>Gammaproteobacteria</taxon>
        <taxon>Oceanospirillales</taxon>
        <taxon>Oceanospirillaceae</taxon>
        <taxon>Oceanobacter</taxon>
    </lineage>
</organism>
<keyword evidence="2" id="KW-0328">Glycosyltransferase</keyword>
<dbReference type="InterPro" id="IPR050834">
    <property type="entry name" value="Glycosyltransf_2"/>
</dbReference>
<dbReference type="Pfam" id="PF00535">
    <property type="entry name" value="Glycos_transf_2"/>
    <property type="match status" value="1"/>
</dbReference>
<dbReference type="EMBL" id="JBBKTX010000020">
    <property type="protein sequence ID" value="MFK4753823.1"/>
    <property type="molecule type" value="Genomic_DNA"/>
</dbReference>
<accession>A0ABW8NLG8</accession>
<dbReference type="RefSeq" id="WP_416206817.1">
    <property type="nucleotide sequence ID" value="NZ_JBBKTX010000020.1"/>
</dbReference>
<protein>
    <submittedName>
        <fullName evidence="2">Glycosyltransferase</fullName>
        <ecNumber evidence="2">2.4.-.-</ecNumber>
    </submittedName>
</protein>
<evidence type="ECO:0000313" key="3">
    <source>
        <dbReference type="Proteomes" id="UP001620597"/>
    </source>
</evidence>
<proteinExistence type="predicted"/>
<dbReference type="Gene3D" id="3.90.550.10">
    <property type="entry name" value="Spore Coat Polysaccharide Biosynthesis Protein SpsA, Chain A"/>
    <property type="match status" value="1"/>
</dbReference>
<dbReference type="InterPro" id="IPR029044">
    <property type="entry name" value="Nucleotide-diphossugar_trans"/>
</dbReference>
<dbReference type="GO" id="GO:0016757">
    <property type="term" value="F:glycosyltransferase activity"/>
    <property type="evidence" value="ECO:0007669"/>
    <property type="project" value="UniProtKB-KW"/>
</dbReference>
<evidence type="ECO:0000259" key="1">
    <source>
        <dbReference type="Pfam" id="PF00535"/>
    </source>
</evidence>
<dbReference type="PANTHER" id="PTHR43685:SF2">
    <property type="entry name" value="GLYCOSYLTRANSFERASE 2-LIKE DOMAIN-CONTAINING PROTEIN"/>
    <property type="match status" value="1"/>
</dbReference>
<comment type="caution">
    <text evidence="2">The sequence shown here is derived from an EMBL/GenBank/DDBJ whole genome shotgun (WGS) entry which is preliminary data.</text>
</comment>
<name>A0ABW8NLG8_9GAMM</name>
<dbReference type="CDD" id="cd00761">
    <property type="entry name" value="Glyco_tranf_GTA_type"/>
    <property type="match status" value="1"/>
</dbReference>
<gene>
    <name evidence="2" type="ORF">WG929_15520</name>
</gene>
<dbReference type="PANTHER" id="PTHR43685">
    <property type="entry name" value="GLYCOSYLTRANSFERASE"/>
    <property type="match status" value="1"/>
</dbReference>
<evidence type="ECO:0000313" key="2">
    <source>
        <dbReference type="EMBL" id="MFK4753823.1"/>
    </source>
</evidence>
<dbReference type="Proteomes" id="UP001620597">
    <property type="component" value="Unassembled WGS sequence"/>
</dbReference>
<dbReference type="EC" id="2.4.-.-" evidence="2"/>
<dbReference type="InterPro" id="IPR001173">
    <property type="entry name" value="Glyco_trans_2-like"/>
</dbReference>
<reference evidence="2 3" key="1">
    <citation type="submission" date="2024-03" db="EMBL/GenBank/DDBJ databases">
        <title>High-quality draft genome sequence of Oceanobacter sp. wDCs-4.</title>
        <authorList>
            <person name="Dong C."/>
        </authorList>
    </citation>
    <scope>NUCLEOTIDE SEQUENCE [LARGE SCALE GENOMIC DNA]</scope>
    <source>
        <strain evidence="3">wDCs-4</strain>
    </source>
</reference>
<keyword evidence="3" id="KW-1185">Reference proteome</keyword>
<feature type="domain" description="Glycosyltransferase 2-like" evidence="1">
    <location>
        <begin position="23"/>
        <end position="151"/>
    </location>
</feature>
<dbReference type="SUPFAM" id="SSF53448">
    <property type="entry name" value="Nucleotide-diphospho-sugar transferases"/>
    <property type="match status" value="1"/>
</dbReference>
<sequence>MLKSDRNYGTTKSLKSTSLKIVVIIATCNRPELLKSRALPSIVGQTITPDYLVICDDSESDNKVINRSIANSISPSGCSVLYLENHRTIGASGCWNSAVDLVVREFGNTSNIVLAFLDDDDSWSPEYLETCLNFMNCNQLDMVATGIQRIEGWQEYPVSTLAPDQLNPDLFMVGNPGIQGSNLFLKLDLFLKAGCFDESLSSATDRDLCIRIADLGNVRYSAVQRSLVQHYAEPSRPRLSTKGSEAKLNGLTLFWQKYSGRMSREQRIKFTTRAEALFNWEAPLSGSSHNLRAASVSQSFETAPEYKPGTLIVGIISSEPEVLLPLLQNLSHLKSCDSITSLKVLLLDNHCPVAALSSVTQQLLSQNMDLTVISPSQFETGAQEGLFGNNLKIRFGVQQSIAVSRTMIQRYLGLEMNKCPGAIGWLLDDDMRVDARALQYLPWLPAFRDNRIDVLLGAYEGSSPNPPLNGLRVQLMDLVHNLQWLNSLPQNIALPDRATENVDIRKQFPDYYYDLSRKHSAHLEKPMWLEPVYEYETVAEARARLIAGATGILNGDPLTRGIVAKLCKNPIIEAAESVNRGGCTFVLNPDALNLTPNTILQIEGRDARRSDMIWAVVNRHYRGMNIKAVSFPVQHIGRINVTPSVNADKVLAEVVGSALYAGLTSFLKEHSNHRLRFTDLEIEQICELSTASMSQRLELLKISMMRIQGLAETLDHIDTSNELSELHQYLKDDFSTENILTIISWARKLSKADIQTFLAHLTLEADDYAAASNLQMTNIQ</sequence>
<keyword evidence="2" id="KW-0808">Transferase</keyword>